<dbReference type="CDD" id="cd10032">
    <property type="entry name" value="UDG-F6_HDG"/>
    <property type="match status" value="1"/>
</dbReference>
<comment type="caution">
    <text evidence="2">The sequence shown here is derived from an EMBL/GenBank/DDBJ whole genome shotgun (WGS) entry which is preliminary data.</text>
</comment>
<protein>
    <submittedName>
        <fullName evidence="2">DNA-deoxyinosine glycosylase</fullName>
    </submittedName>
</protein>
<dbReference type="Proteomes" id="UP001156703">
    <property type="component" value="Unassembled WGS sequence"/>
</dbReference>
<reference evidence="3" key="1">
    <citation type="journal article" date="2019" name="Int. J. Syst. Evol. Microbiol.">
        <title>The Global Catalogue of Microorganisms (GCM) 10K type strain sequencing project: providing services to taxonomists for standard genome sequencing and annotation.</title>
        <authorList>
            <consortium name="The Broad Institute Genomics Platform"/>
            <consortium name="The Broad Institute Genome Sequencing Center for Infectious Disease"/>
            <person name="Wu L."/>
            <person name="Ma J."/>
        </authorList>
    </citation>
    <scope>NUCLEOTIDE SEQUENCE [LARGE SCALE GENOMIC DNA]</scope>
    <source>
        <strain evidence="3">NBRC 102146</strain>
    </source>
</reference>
<evidence type="ECO:0000313" key="3">
    <source>
        <dbReference type="Proteomes" id="UP001156703"/>
    </source>
</evidence>
<dbReference type="SMART" id="SM00986">
    <property type="entry name" value="UDG"/>
    <property type="match status" value="1"/>
</dbReference>
<dbReference type="SMART" id="SM00987">
    <property type="entry name" value="UreE_C"/>
    <property type="match status" value="1"/>
</dbReference>
<evidence type="ECO:0000259" key="1">
    <source>
        <dbReference type="SMART" id="SM00986"/>
    </source>
</evidence>
<dbReference type="InterPro" id="IPR036895">
    <property type="entry name" value="Uracil-DNA_glycosylase-like_sf"/>
</dbReference>
<name>A0ABQ5Z6Y6_9SPHN</name>
<dbReference type="InterPro" id="IPR026353">
    <property type="entry name" value="Hypoxan-DNA_Glyclase"/>
</dbReference>
<keyword evidence="3" id="KW-1185">Reference proteome</keyword>
<dbReference type="NCBIfam" id="TIGR04274">
    <property type="entry name" value="hypoxanDNAglyco"/>
    <property type="match status" value="1"/>
</dbReference>
<proteinExistence type="predicted"/>
<dbReference type="InterPro" id="IPR005122">
    <property type="entry name" value="Uracil-DNA_glycosylase-like"/>
</dbReference>
<dbReference type="Pfam" id="PF03167">
    <property type="entry name" value="UDG"/>
    <property type="match status" value="1"/>
</dbReference>
<sequence length="170" mass="18523">MADAPSMTTAVRHGLAPAARADARLLILGSLPGEASLAAQRYYAYPRNQFWRLVGRVLGEPLAELDYGERLSRLQKRRVALWDVIHAARRQGSLDQRLREVETRDLAAFVAGLPDLRAVAFNGATAATMGRKALGDTALALIDLPSSSPANTAAFDQKAQCWDRLRAVLD</sequence>
<accession>A0ABQ5Z6Y6</accession>
<dbReference type="EMBL" id="BSOO01000028">
    <property type="protein sequence ID" value="GLR48523.1"/>
    <property type="molecule type" value="Genomic_DNA"/>
</dbReference>
<gene>
    <name evidence="2" type="ORF">GCM10007925_22400</name>
</gene>
<organism evidence="2 3">
    <name type="scientific">Sphingomonas astaxanthinifaciens DSM 22298</name>
    <dbReference type="NCBI Taxonomy" id="1123267"/>
    <lineage>
        <taxon>Bacteria</taxon>
        <taxon>Pseudomonadati</taxon>
        <taxon>Pseudomonadota</taxon>
        <taxon>Alphaproteobacteria</taxon>
        <taxon>Sphingomonadales</taxon>
        <taxon>Sphingomonadaceae</taxon>
        <taxon>Sphingomonas</taxon>
    </lineage>
</organism>
<evidence type="ECO:0000313" key="2">
    <source>
        <dbReference type="EMBL" id="GLR48523.1"/>
    </source>
</evidence>
<dbReference type="SUPFAM" id="SSF52141">
    <property type="entry name" value="Uracil-DNA glycosylase-like"/>
    <property type="match status" value="1"/>
</dbReference>
<feature type="domain" description="Uracil-DNA glycosylase-like" evidence="1">
    <location>
        <begin position="16"/>
        <end position="166"/>
    </location>
</feature>
<dbReference type="Gene3D" id="3.40.470.10">
    <property type="entry name" value="Uracil-DNA glycosylase-like domain"/>
    <property type="match status" value="1"/>
</dbReference>